<comment type="caution">
    <text evidence="1">The sequence shown here is derived from an EMBL/GenBank/DDBJ whole genome shotgun (WGS) entry which is preliminary data.</text>
</comment>
<keyword evidence="2" id="KW-1185">Reference proteome</keyword>
<gene>
    <name evidence="1" type="ORF">SUGI_1223760</name>
</gene>
<reference evidence="1" key="1">
    <citation type="submission" date="2022-12" db="EMBL/GenBank/DDBJ databases">
        <title>Chromosome-Level Genome Assembly of Japanese Cedar (Cryptomeriajaponica D. Don).</title>
        <authorList>
            <person name="Fujino T."/>
            <person name="Yamaguchi K."/>
            <person name="Yokoyama T."/>
            <person name="Hamanaka T."/>
            <person name="Harazono Y."/>
            <person name="Kamada H."/>
            <person name="Kobayashi W."/>
            <person name="Ujino-Ihara T."/>
            <person name="Uchiyama K."/>
            <person name="Matsumoto A."/>
            <person name="Izuno A."/>
            <person name="Tsumura Y."/>
            <person name="Toyoda A."/>
            <person name="Shigenobu S."/>
            <person name="Moriguchi Y."/>
            <person name="Ueno S."/>
            <person name="Kasahara M."/>
        </authorList>
    </citation>
    <scope>NUCLEOTIDE SEQUENCE</scope>
</reference>
<sequence>MTMVIGGNYLTLRRNAHGRDLETAFRREFHRSSQTPTLVWRGSNLSTRNRMMTAENIHCLIRRPLLFIPLA</sequence>
<name>A0AAD3NPV5_CRYJA</name>
<evidence type="ECO:0000313" key="1">
    <source>
        <dbReference type="EMBL" id="GLJ56428.1"/>
    </source>
</evidence>
<proteinExistence type="predicted"/>
<evidence type="ECO:0000313" key="2">
    <source>
        <dbReference type="Proteomes" id="UP001234787"/>
    </source>
</evidence>
<organism evidence="1 2">
    <name type="scientific">Cryptomeria japonica</name>
    <name type="common">Japanese cedar</name>
    <name type="synonym">Cupressus japonica</name>
    <dbReference type="NCBI Taxonomy" id="3369"/>
    <lineage>
        <taxon>Eukaryota</taxon>
        <taxon>Viridiplantae</taxon>
        <taxon>Streptophyta</taxon>
        <taxon>Embryophyta</taxon>
        <taxon>Tracheophyta</taxon>
        <taxon>Spermatophyta</taxon>
        <taxon>Pinopsida</taxon>
        <taxon>Pinidae</taxon>
        <taxon>Conifers II</taxon>
        <taxon>Cupressales</taxon>
        <taxon>Cupressaceae</taxon>
        <taxon>Cryptomeria</taxon>
    </lineage>
</organism>
<dbReference type="EMBL" id="BSEH01000022">
    <property type="protein sequence ID" value="GLJ56428.1"/>
    <property type="molecule type" value="Genomic_DNA"/>
</dbReference>
<dbReference type="AlphaFoldDB" id="A0AAD3NPV5"/>
<dbReference type="Proteomes" id="UP001234787">
    <property type="component" value="Unassembled WGS sequence"/>
</dbReference>
<accession>A0AAD3NPV5</accession>
<protein>
    <submittedName>
        <fullName evidence="1">Uncharacterized protein</fullName>
    </submittedName>
</protein>